<dbReference type="Gene3D" id="3.40.470.10">
    <property type="entry name" value="Uracil-DNA glycosylase-like domain"/>
    <property type="match status" value="1"/>
</dbReference>
<evidence type="ECO:0000256" key="4">
    <source>
        <dbReference type="ARBA" id="ARBA00019403"/>
    </source>
</evidence>
<evidence type="ECO:0000256" key="2">
    <source>
        <dbReference type="ARBA" id="ARBA00006521"/>
    </source>
</evidence>
<dbReference type="EMBL" id="OX458932">
    <property type="protein sequence ID" value="CAI9085706.1"/>
    <property type="molecule type" value="Genomic_DNA"/>
</dbReference>
<keyword evidence="8 13" id="KW-0378">Hydrolase</keyword>
<dbReference type="SMART" id="SM00986">
    <property type="entry name" value="UDG"/>
    <property type="match status" value="1"/>
</dbReference>
<reference evidence="13" key="1">
    <citation type="submission" date="2023-03" db="EMBL/GenBank/DDBJ databases">
        <authorList>
            <person name="Cremers G."/>
            <person name="Picone N."/>
        </authorList>
    </citation>
    <scope>NUCLEOTIDE SEQUENCE</scope>
    <source>
        <strain evidence="13">Sample_alias</strain>
    </source>
</reference>
<evidence type="ECO:0000259" key="12">
    <source>
        <dbReference type="SMART" id="SM00986"/>
    </source>
</evidence>
<evidence type="ECO:0000256" key="9">
    <source>
        <dbReference type="ARBA" id="ARBA00023004"/>
    </source>
</evidence>
<gene>
    <name evidence="13" type="ORF">MFUM_1354</name>
</gene>
<dbReference type="GO" id="GO:0004844">
    <property type="term" value="F:uracil DNA N-glycosylase activity"/>
    <property type="evidence" value="ECO:0007669"/>
    <property type="project" value="UniProtKB-EC"/>
</dbReference>
<dbReference type="EC" id="3.2.2.27" evidence="3"/>
<comment type="similarity">
    <text evidence="2">Belongs to the uracil-DNA glycosylase (UDG) superfamily. Type 4 (UDGa) family.</text>
</comment>
<dbReference type="SMART" id="SM00987">
    <property type="entry name" value="UreE_C"/>
    <property type="match status" value="1"/>
</dbReference>
<keyword evidence="9" id="KW-0408">Iron</keyword>
<evidence type="ECO:0000313" key="14">
    <source>
        <dbReference type="Proteomes" id="UP001161497"/>
    </source>
</evidence>
<accession>A0ABN8XEM3</accession>
<dbReference type="Proteomes" id="UP001161497">
    <property type="component" value="Chromosome"/>
</dbReference>
<dbReference type="PANTHER" id="PTHR33693">
    <property type="entry name" value="TYPE-5 URACIL-DNA GLYCOSYLASE"/>
    <property type="match status" value="1"/>
</dbReference>
<dbReference type="InterPro" id="IPR036895">
    <property type="entry name" value="Uracil-DNA_glycosylase-like_sf"/>
</dbReference>
<evidence type="ECO:0000256" key="6">
    <source>
        <dbReference type="ARBA" id="ARBA00022723"/>
    </source>
</evidence>
<evidence type="ECO:0000256" key="3">
    <source>
        <dbReference type="ARBA" id="ARBA00012030"/>
    </source>
</evidence>
<dbReference type="Pfam" id="PF03167">
    <property type="entry name" value="UDG"/>
    <property type="match status" value="1"/>
</dbReference>
<evidence type="ECO:0000256" key="1">
    <source>
        <dbReference type="ARBA" id="ARBA00001400"/>
    </source>
</evidence>
<comment type="catalytic activity">
    <reaction evidence="1">
        <text>Hydrolyzes single-stranded DNA or mismatched double-stranded DNA and polynucleotides, releasing free uracil.</text>
        <dbReference type="EC" id="3.2.2.27"/>
    </reaction>
</comment>
<dbReference type="NCBIfam" id="TIGR00758">
    <property type="entry name" value="UDG_fam4"/>
    <property type="match status" value="1"/>
</dbReference>
<keyword evidence="11" id="KW-0234">DNA repair</keyword>
<evidence type="ECO:0000256" key="5">
    <source>
        <dbReference type="ARBA" id="ARBA00022485"/>
    </source>
</evidence>
<evidence type="ECO:0000256" key="11">
    <source>
        <dbReference type="ARBA" id="ARBA00023204"/>
    </source>
</evidence>
<evidence type="ECO:0000313" key="13">
    <source>
        <dbReference type="EMBL" id="CAI9085706.1"/>
    </source>
</evidence>
<organism evidence="13 14">
    <name type="scientific">Candidatus Methylacidiphilum fumarolicum</name>
    <dbReference type="NCBI Taxonomy" id="591154"/>
    <lineage>
        <taxon>Bacteria</taxon>
        <taxon>Pseudomonadati</taxon>
        <taxon>Verrucomicrobiota</taxon>
        <taxon>Methylacidiphilae</taxon>
        <taxon>Methylacidiphilales</taxon>
        <taxon>Methylacidiphilaceae</taxon>
        <taxon>Methylacidiphilum (ex Ratnadevi et al. 2023)</taxon>
    </lineage>
</organism>
<dbReference type="PANTHER" id="PTHR33693:SF1">
    <property type="entry name" value="TYPE-4 URACIL-DNA GLYCOSYLASE"/>
    <property type="match status" value="1"/>
</dbReference>
<dbReference type="InterPro" id="IPR005273">
    <property type="entry name" value="Ura-DNA_glyco_family4"/>
</dbReference>
<dbReference type="InterPro" id="IPR005122">
    <property type="entry name" value="Uracil-DNA_glycosylase-like"/>
</dbReference>
<dbReference type="RefSeq" id="WP_009058529.1">
    <property type="nucleotide sequence ID" value="NZ_JAHXRZ010000019.1"/>
</dbReference>
<evidence type="ECO:0000256" key="8">
    <source>
        <dbReference type="ARBA" id="ARBA00022801"/>
    </source>
</evidence>
<evidence type="ECO:0000256" key="10">
    <source>
        <dbReference type="ARBA" id="ARBA00023014"/>
    </source>
</evidence>
<protein>
    <recommendedName>
        <fullName evidence="4">Type-4 uracil-DNA glycosylase</fullName>
        <ecNumber evidence="3">3.2.2.27</ecNumber>
    </recommendedName>
</protein>
<keyword evidence="10" id="KW-0411">Iron-sulfur</keyword>
<dbReference type="InterPro" id="IPR051536">
    <property type="entry name" value="UDG_Type-4/5"/>
</dbReference>
<feature type="domain" description="Uracil-DNA glycosylase-like" evidence="12">
    <location>
        <begin position="99"/>
        <end position="254"/>
    </location>
</feature>
<dbReference type="SUPFAM" id="SSF52141">
    <property type="entry name" value="Uracil-DNA glycosylase-like"/>
    <property type="match status" value="1"/>
</dbReference>
<keyword evidence="6" id="KW-0479">Metal-binding</keyword>
<proteinExistence type="inferred from homology"/>
<dbReference type="CDD" id="cd10030">
    <property type="entry name" value="UDG-F4_TTUDGA_SPO1dp_like"/>
    <property type="match status" value="1"/>
</dbReference>
<keyword evidence="14" id="KW-1185">Reference proteome</keyword>
<name>A0ABN8XEM3_9BACT</name>
<keyword evidence="7" id="KW-0227">DNA damage</keyword>
<evidence type="ECO:0000256" key="7">
    <source>
        <dbReference type="ARBA" id="ARBA00022763"/>
    </source>
</evidence>
<keyword evidence="13" id="KW-0326">Glycosidase</keyword>
<sequence>MEKINHGKIKALIYKYLEILQSLGYTHLSFSRTLKKETVQSIEASKTNMLSDFSSSLNTNYQKIIPKEKVDQELNLLKNKVENCQYCQHLVAFRTQTVFGTGNPLSKLMFVGEAPGAEEDQQGEPFVGPAGQLLTKMIKAMGLSRDQVYIANVLKCRPDIPKGQKGNRKPTPEEMATCLPYLLSQIRLINPKVIVALGATAYEGLTGKIGIKISEVRGKFIDFNGAFLIATYHPSYLLHNPSLANKRKVWEDMLAVMSKLQMPISEKQKNYFLS</sequence>
<keyword evidence="5" id="KW-0004">4Fe-4S</keyword>